<dbReference type="FunFam" id="3.30.70.270:FF:000001">
    <property type="entry name" value="Diguanylate cyclase domain protein"/>
    <property type="match status" value="1"/>
</dbReference>
<dbReference type="InterPro" id="IPR000160">
    <property type="entry name" value="GGDEF_dom"/>
</dbReference>
<accession>A0A5R8MFL7</accession>
<dbReference type="NCBIfam" id="TIGR00229">
    <property type="entry name" value="sensory_box"/>
    <property type="match status" value="1"/>
</dbReference>
<dbReference type="GO" id="GO:0043709">
    <property type="term" value="P:cell adhesion involved in single-species biofilm formation"/>
    <property type="evidence" value="ECO:0007669"/>
    <property type="project" value="TreeGrafter"/>
</dbReference>
<sequence>MIPPSWREEVLTLARTVHLQVDRDGRILDAIGDTDTLLDEPREALIDRPLHELADPRVRLAATLIEQFSILAPEPGQTRAVETDACSVYALSDSSVALRLTSEASHDDGVIRRLADRLPVMVAYVDPDGRFRLNNQAYLDFIGLSREALYGRPVSSVLDEASYAKVAPRFRRALAGEEVTYEDRLTLADGRIVYFKVHYVPDYIDGEVAGFYAIIQDISEYGAMIQLLRDVHTGINRTDIDTREIVEQLLEDALAYLSLEIGLISRIEDERYTVWWAASRGPEIAPGTTFPLGDTYCRLVLDEADVFHTVRAGEDPRISGHPCYQAFGLESYIGIPLRVNGRVWGTLNFSSAAPRGRPFSEIEEELLRLIANATERVITHEVEFERVRRERDRMANRAMTDHLTGLPNRSGLEHRIEGLMQAREAGEPPFCLAMLDIDHFKVINDTHGHDVGDRVLRWLGERMAQCLRDGDLVARTGGEEFVIVMPGASQRAAREIVERVRTHVRRGRVSLDDGQEIGVTVSGGIGEHQPGESYPGLFRRTDAALYAAKRAGRDRTHLAACPA</sequence>
<gene>
    <name evidence="5" type="ORF">FEI13_11740</name>
</gene>
<dbReference type="InterPro" id="IPR050469">
    <property type="entry name" value="Diguanylate_Cyclase"/>
</dbReference>
<dbReference type="SMART" id="SM00267">
    <property type="entry name" value="GGDEF"/>
    <property type="match status" value="1"/>
</dbReference>
<dbReference type="InterPro" id="IPR043128">
    <property type="entry name" value="Rev_trsase/Diguanyl_cyclase"/>
</dbReference>
<evidence type="ECO:0000256" key="2">
    <source>
        <dbReference type="ARBA" id="ARBA00012528"/>
    </source>
</evidence>
<dbReference type="Gene3D" id="3.30.70.270">
    <property type="match status" value="1"/>
</dbReference>
<dbReference type="GO" id="GO:1902201">
    <property type="term" value="P:negative regulation of bacterial-type flagellum-dependent cell motility"/>
    <property type="evidence" value="ECO:0007669"/>
    <property type="project" value="TreeGrafter"/>
</dbReference>
<dbReference type="CDD" id="cd01949">
    <property type="entry name" value="GGDEF"/>
    <property type="match status" value="1"/>
</dbReference>
<dbReference type="OrthoDB" id="73375at2"/>
<organism evidence="5 6">
    <name type="scientific">Halomonas urmiana</name>
    <dbReference type="NCBI Taxonomy" id="490901"/>
    <lineage>
        <taxon>Bacteria</taxon>
        <taxon>Pseudomonadati</taxon>
        <taxon>Pseudomonadota</taxon>
        <taxon>Gammaproteobacteria</taxon>
        <taxon>Oceanospirillales</taxon>
        <taxon>Halomonadaceae</taxon>
        <taxon>Halomonas</taxon>
    </lineage>
</organism>
<dbReference type="PANTHER" id="PTHR45138">
    <property type="entry name" value="REGULATORY COMPONENTS OF SENSORY TRANSDUCTION SYSTEM"/>
    <property type="match status" value="1"/>
</dbReference>
<dbReference type="Pfam" id="PF08448">
    <property type="entry name" value="PAS_4"/>
    <property type="match status" value="1"/>
</dbReference>
<dbReference type="Gene3D" id="3.30.450.40">
    <property type="match status" value="1"/>
</dbReference>
<dbReference type="GO" id="GO:0005886">
    <property type="term" value="C:plasma membrane"/>
    <property type="evidence" value="ECO:0007669"/>
    <property type="project" value="TreeGrafter"/>
</dbReference>
<dbReference type="Pfam" id="PF00990">
    <property type="entry name" value="GGDEF"/>
    <property type="match status" value="1"/>
</dbReference>
<feature type="domain" description="GGDEF" evidence="4">
    <location>
        <begin position="428"/>
        <end position="561"/>
    </location>
</feature>
<dbReference type="PROSITE" id="PS50887">
    <property type="entry name" value="GGDEF"/>
    <property type="match status" value="1"/>
</dbReference>
<dbReference type="PANTHER" id="PTHR45138:SF24">
    <property type="entry name" value="DIGUANYLATE CYCLASE DGCC-RELATED"/>
    <property type="match status" value="1"/>
</dbReference>
<dbReference type="InterPro" id="IPR035965">
    <property type="entry name" value="PAS-like_dom_sf"/>
</dbReference>
<dbReference type="InterPro" id="IPR013656">
    <property type="entry name" value="PAS_4"/>
</dbReference>
<dbReference type="GO" id="GO:0052621">
    <property type="term" value="F:diguanylate cyclase activity"/>
    <property type="evidence" value="ECO:0007669"/>
    <property type="project" value="UniProtKB-EC"/>
</dbReference>
<dbReference type="EMBL" id="VBUI01000017">
    <property type="protein sequence ID" value="TLF49110.1"/>
    <property type="molecule type" value="Genomic_DNA"/>
</dbReference>
<evidence type="ECO:0000313" key="6">
    <source>
        <dbReference type="Proteomes" id="UP000306973"/>
    </source>
</evidence>
<name>A0A5R8MFL7_9GAMM</name>
<dbReference type="InterPro" id="IPR029787">
    <property type="entry name" value="Nucleotide_cyclase"/>
</dbReference>
<evidence type="ECO:0000256" key="1">
    <source>
        <dbReference type="ARBA" id="ARBA00001946"/>
    </source>
</evidence>
<dbReference type="InterPro" id="IPR000014">
    <property type="entry name" value="PAS"/>
</dbReference>
<evidence type="ECO:0000259" key="3">
    <source>
        <dbReference type="PROSITE" id="PS50112"/>
    </source>
</evidence>
<dbReference type="CDD" id="cd00130">
    <property type="entry name" value="PAS"/>
    <property type="match status" value="1"/>
</dbReference>
<dbReference type="InterPro" id="IPR029016">
    <property type="entry name" value="GAF-like_dom_sf"/>
</dbReference>
<dbReference type="Gene3D" id="3.30.450.20">
    <property type="entry name" value="PAS domain"/>
    <property type="match status" value="1"/>
</dbReference>
<comment type="caution">
    <text evidence="5">The sequence shown here is derived from an EMBL/GenBank/DDBJ whole genome shotgun (WGS) entry which is preliminary data.</text>
</comment>
<dbReference type="EC" id="2.7.7.65" evidence="2"/>
<dbReference type="Proteomes" id="UP000306973">
    <property type="component" value="Unassembled WGS sequence"/>
</dbReference>
<dbReference type="AlphaFoldDB" id="A0A5R8MFL7"/>
<reference evidence="5 6" key="1">
    <citation type="journal article" date="2007" name="Int. J. Syst. Evol. Microbiol.">
        <title>Halomonas saccharevitans sp. nov., Halomonas arcis sp. nov. and Halomonas subterranea sp. nov., halophilic bacteria isolated from hypersaline environments of China.</title>
        <authorList>
            <person name="Xu X.W."/>
            <person name="Wu Y.H."/>
            <person name="Zhou Z."/>
            <person name="Wang C.S."/>
            <person name="Zhou Y.G."/>
            <person name="Zhang H.B."/>
            <person name="Wang Y."/>
            <person name="Wu M."/>
        </authorList>
    </citation>
    <scope>NUCLEOTIDE SEQUENCE [LARGE SCALE GENOMIC DNA]</scope>
    <source>
        <strain evidence="5 6">TBZ3</strain>
    </source>
</reference>
<dbReference type="RefSeq" id="WP_138181711.1">
    <property type="nucleotide sequence ID" value="NZ_VBUI01000017.1"/>
</dbReference>
<evidence type="ECO:0000313" key="5">
    <source>
        <dbReference type="EMBL" id="TLF49110.1"/>
    </source>
</evidence>
<comment type="cofactor">
    <cofactor evidence="1">
        <name>Mg(2+)</name>
        <dbReference type="ChEBI" id="CHEBI:18420"/>
    </cofactor>
</comment>
<dbReference type="NCBIfam" id="TIGR00254">
    <property type="entry name" value="GGDEF"/>
    <property type="match status" value="1"/>
</dbReference>
<dbReference type="SMART" id="SM00091">
    <property type="entry name" value="PAS"/>
    <property type="match status" value="2"/>
</dbReference>
<feature type="domain" description="PAS" evidence="3">
    <location>
        <begin position="107"/>
        <end position="177"/>
    </location>
</feature>
<dbReference type="Pfam" id="PF01590">
    <property type="entry name" value="GAF"/>
    <property type="match status" value="1"/>
</dbReference>
<dbReference type="SUPFAM" id="SSF55073">
    <property type="entry name" value="Nucleotide cyclase"/>
    <property type="match status" value="1"/>
</dbReference>
<dbReference type="SMART" id="SM00065">
    <property type="entry name" value="GAF"/>
    <property type="match status" value="1"/>
</dbReference>
<protein>
    <recommendedName>
        <fullName evidence="2">diguanylate cyclase</fullName>
        <ecNumber evidence="2">2.7.7.65</ecNumber>
    </recommendedName>
</protein>
<dbReference type="InterPro" id="IPR003018">
    <property type="entry name" value="GAF"/>
</dbReference>
<dbReference type="SUPFAM" id="SSF55781">
    <property type="entry name" value="GAF domain-like"/>
    <property type="match status" value="1"/>
</dbReference>
<keyword evidence="6" id="KW-1185">Reference proteome</keyword>
<dbReference type="PROSITE" id="PS50112">
    <property type="entry name" value="PAS"/>
    <property type="match status" value="1"/>
</dbReference>
<proteinExistence type="predicted"/>
<evidence type="ECO:0000259" key="4">
    <source>
        <dbReference type="PROSITE" id="PS50887"/>
    </source>
</evidence>
<dbReference type="SUPFAM" id="SSF55785">
    <property type="entry name" value="PYP-like sensor domain (PAS domain)"/>
    <property type="match status" value="1"/>
</dbReference>